<evidence type="ECO:0000259" key="2">
    <source>
        <dbReference type="Pfam" id="PF22570"/>
    </source>
</evidence>
<keyword evidence="1" id="KW-0812">Transmembrane</keyword>
<feature type="transmembrane region" description="Helical" evidence="1">
    <location>
        <begin position="85"/>
        <end position="102"/>
    </location>
</feature>
<keyword evidence="1" id="KW-1133">Transmembrane helix</keyword>
<feature type="transmembrane region" description="Helical" evidence="1">
    <location>
        <begin position="31"/>
        <end position="49"/>
    </location>
</feature>
<gene>
    <name evidence="3" type="ORF">ADU70_1526</name>
</gene>
<keyword evidence="1" id="KW-0472">Membrane</keyword>
<feature type="domain" description="LiaF transmembrane" evidence="2">
    <location>
        <begin position="11"/>
        <end position="107"/>
    </location>
</feature>
<name>A0AAC9B2D9_9LACO</name>
<feature type="transmembrane region" description="Helical" evidence="1">
    <location>
        <begin position="7"/>
        <end position="25"/>
    </location>
</feature>
<evidence type="ECO:0000256" key="1">
    <source>
        <dbReference type="SAM" id="Phobius"/>
    </source>
</evidence>
<evidence type="ECO:0000313" key="3">
    <source>
        <dbReference type="EMBL" id="AMV63010.1"/>
    </source>
</evidence>
<dbReference type="InterPro" id="IPR054331">
    <property type="entry name" value="LiaF_TM"/>
</dbReference>
<reference evidence="3 4" key="1">
    <citation type="journal article" date="2016" name="PLoS ONE">
        <title>The Identification of Novel Diagnostic Marker Genes for the Detection of Beer Spoiling Pediococcus damnosus Strains Using the BlAst Diagnostic Gene findEr.</title>
        <authorList>
            <person name="Behr J."/>
            <person name="Geissler A.J."/>
            <person name="Schmid J."/>
            <person name="Zehe A."/>
            <person name="Vogel R.F."/>
        </authorList>
    </citation>
    <scope>NUCLEOTIDE SEQUENCE [LARGE SCALE GENOMIC DNA]</scope>
    <source>
        <strain evidence="3 4">TMW 2.1533</strain>
    </source>
</reference>
<organism evidence="3 4">
    <name type="scientific">Pediococcus damnosus</name>
    <dbReference type="NCBI Taxonomy" id="51663"/>
    <lineage>
        <taxon>Bacteria</taxon>
        <taxon>Bacillati</taxon>
        <taxon>Bacillota</taxon>
        <taxon>Bacilli</taxon>
        <taxon>Lactobacillales</taxon>
        <taxon>Lactobacillaceae</taxon>
        <taxon>Pediococcus</taxon>
    </lineage>
</organism>
<evidence type="ECO:0000313" key="4">
    <source>
        <dbReference type="Proteomes" id="UP000076405"/>
    </source>
</evidence>
<dbReference type="EMBL" id="CP012275">
    <property type="protein sequence ID" value="AMV63010.1"/>
    <property type="molecule type" value="Genomic_DNA"/>
</dbReference>
<feature type="transmembrane region" description="Helical" evidence="1">
    <location>
        <begin position="54"/>
        <end position="73"/>
    </location>
</feature>
<dbReference type="AlphaFoldDB" id="A0AAC9B2D9"/>
<sequence>MNTKTKWGHWFWGLFFLVCAAILVASKMGWFSYHLNMWTLILTLILAAATIKSIVYFSVPGTIFSLAFISMLYSKPLGITNLVPWTILGAALLLSIGLSLVLQPLKRRSHRHHQHIFVNESINGGEHFSQSTTSDYESDVTVNVRMGSAIRYVQSANFQYALINVTMGDAKVYFDKAAVIQNQANIELTGSMGDIDLYFPKEWNTQIQLNSFIVETSEVGLKPTKTGPLIVINGDFKMGDITIHYV</sequence>
<proteinExistence type="predicted"/>
<dbReference type="RefSeq" id="WP_062904514.1">
    <property type="nucleotide sequence ID" value="NZ_CP012275.1"/>
</dbReference>
<protein>
    <submittedName>
        <fullName evidence="3">Integral membrane protein</fullName>
    </submittedName>
</protein>
<dbReference type="Proteomes" id="UP000076405">
    <property type="component" value="Chromosome"/>
</dbReference>
<accession>A0AAC9B2D9</accession>
<dbReference type="Pfam" id="PF22570">
    <property type="entry name" value="LiaF-TM"/>
    <property type="match status" value="1"/>
</dbReference>